<dbReference type="Proteomes" id="UP000558488">
    <property type="component" value="Unassembled WGS sequence"/>
</dbReference>
<evidence type="ECO:0000256" key="1">
    <source>
        <dbReference type="SAM" id="MobiDB-lite"/>
    </source>
</evidence>
<reference evidence="2 3" key="1">
    <citation type="journal article" date="2020" name="Nature">
        <title>Six reference-quality genomes reveal evolution of bat adaptations.</title>
        <authorList>
            <person name="Jebb D."/>
            <person name="Huang Z."/>
            <person name="Pippel M."/>
            <person name="Hughes G.M."/>
            <person name="Lavrichenko K."/>
            <person name="Devanna P."/>
            <person name="Winkler S."/>
            <person name="Jermiin L.S."/>
            <person name="Skirmuntt E.C."/>
            <person name="Katzourakis A."/>
            <person name="Burkitt-Gray L."/>
            <person name="Ray D.A."/>
            <person name="Sullivan K.A.M."/>
            <person name="Roscito J.G."/>
            <person name="Kirilenko B.M."/>
            <person name="Davalos L.M."/>
            <person name="Corthals A.P."/>
            <person name="Power M.L."/>
            <person name="Jones G."/>
            <person name="Ransome R.D."/>
            <person name="Dechmann D.K.N."/>
            <person name="Locatelli A.G."/>
            <person name="Puechmaille S.J."/>
            <person name="Fedrigo O."/>
            <person name="Jarvis E.D."/>
            <person name="Hiller M."/>
            <person name="Vernes S.C."/>
            <person name="Myers E.W."/>
            <person name="Teeling E.C."/>
        </authorList>
    </citation>
    <scope>NUCLEOTIDE SEQUENCE [LARGE SCALE GENOMIC DNA]</scope>
    <source>
        <strain evidence="2">MPipKuh1</strain>
        <tissue evidence="2">Flight muscle</tissue>
    </source>
</reference>
<accession>A0A7J7ZKH9</accession>
<dbReference type="EMBL" id="JACAGB010000003">
    <property type="protein sequence ID" value="KAF6374446.1"/>
    <property type="molecule type" value="Genomic_DNA"/>
</dbReference>
<feature type="region of interest" description="Disordered" evidence="1">
    <location>
        <begin position="75"/>
        <end position="94"/>
    </location>
</feature>
<evidence type="ECO:0000313" key="2">
    <source>
        <dbReference type="EMBL" id="KAF6374446.1"/>
    </source>
</evidence>
<keyword evidence="3" id="KW-1185">Reference proteome</keyword>
<dbReference type="AlphaFoldDB" id="A0A7J7ZKH9"/>
<evidence type="ECO:0000313" key="3">
    <source>
        <dbReference type="Proteomes" id="UP000558488"/>
    </source>
</evidence>
<sequence length="134" mass="14112">MRLPTPRRRAPSQGSALGKKAQSQGPASRGGEPLSCQGPYKITTLKTSLLYLAKHLLSSPPYCLGKARPKGFMGLTRPVGQTFPSPVPKGKAGEGPPPACLKLCRIGGQEKALGAPAWAPKICQSSRGPRLELN</sequence>
<proteinExistence type="predicted"/>
<gene>
    <name evidence="2" type="ORF">mPipKuh1_009665</name>
</gene>
<feature type="region of interest" description="Disordered" evidence="1">
    <location>
        <begin position="1"/>
        <end position="38"/>
    </location>
</feature>
<organism evidence="2 3">
    <name type="scientific">Pipistrellus kuhlii</name>
    <name type="common">Kuhl's pipistrelle</name>
    <dbReference type="NCBI Taxonomy" id="59472"/>
    <lineage>
        <taxon>Eukaryota</taxon>
        <taxon>Metazoa</taxon>
        <taxon>Chordata</taxon>
        <taxon>Craniata</taxon>
        <taxon>Vertebrata</taxon>
        <taxon>Euteleostomi</taxon>
        <taxon>Mammalia</taxon>
        <taxon>Eutheria</taxon>
        <taxon>Laurasiatheria</taxon>
        <taxon>Chiroptera</taxon>
        <taxon>Yangochiroptera</taxon>
        <taxon>Vespertilionidae</taxon>
        <taxon>Pipistrellus</taxon>
    </lineage>
</organism>
<name>A0A7J7ZKH9_PIPKU</name>
<feature type="compositionally biased region" description="Basic residues" evidence="1">
    <location>
        <begin position="1"/>
        <end position="10"/>
    </location>
</feature>
<comment type="caution">
    <text evidence="2">The sequence shown here is derived from an EMBL/GenBank/DDBJ whole genome shotgun (WGS) entry which is preliminary data.</text>
</comment>
<protein>
    <submittedName>
        <fullName evidence="2">Uncharacterized protein</fullName>
    </submittedName>
</protein>